<dbReference type="PANTHER" id="PTHR48015">
    <property type="entry name" value="SERINE/THREONINE-PROTEIN KINASE TAO"/>
    <property type="match status" value="1"/>
</dbReference>
<dbReference type="PROSITE" id="PS50011">
    <property type="entry name" value="PROTEIN_KINASE_DOM"/>
    <property type="match status" value="1"/>
</dbReference>
<dbReference type="OrthoDB" id="840771at2759"/>
<dbReference type="EMBL" id="JWZT01004402">
    <property type="protein sequence ID" value="KII64201.1"/>
    <property type="molecule type" value="Genomic_DNA"/>
</dbReference>
<protein>
    <submittedName>
        <fullName evidence="2">STE20-related kinase adapter protein alpha</fullName>
    </submittedName>
</protein>
<dbReference type="SUPFAM" id="SSF56112">
    <property type="entry name" value="Protein kinase-like (PK-like)"/>
    <property type="match status" value="1"/>
</dbReference>
<dbReference type="GO" id="GO:0043408">
    <property type="term" value="P:regulation of MAPK cascade"/>
    <property type="evidence" value="ECO:0007669"/>
    <property type="project" value="TreeGrafter"/>
</dbReference>
<dbReference type="Proteomes" id="UP000031668">
    <property type="component" value="Unassembled WGS sequence"/>
</dbReference>
<dbReference type="GO" id="GO:0005524">
    <property type="term" value="F:ATP binding"/>
    <property type="evidence" value="ECO:0007669"/>
    <property type="project" value="InterPro"/>
</dbReference>
<proteinExistence type="predicted"/>
<keyword evidence="2" id="KW-0418">Kinase</keyword>
<dbReference type="Gene3D" id="1.10.510.10">
    <property type="entry name" value="Transferase(Phosphotransferase) domain 1"/>
    <property type="match status" value="1"/>
</dbReference>
<keyword evidence="3" id="KW-1185">Reference proteome</keyword>
<gene>
    <name evidence="2" type="ORF">RF11_01938</name>
</gene>
<organism evidence="2 3">
    <name type="scientific">Thelohanellus kitauei</name>
    <name type="common">Myxosporean</name>
    <dbReference type="NCBI Taxonomy" id="669202"/>
    <lineage>
        <taxon>Eukaryota</taxon>
        <taxon>Metazoa</taxon>
        <taxon>Cnidaria</taxon>
        <taxon>Myxozoa</taxon>
        <taxon>Myxosporea</taxon>
        <taxon>Bivalvulida</taxon>
        <taxon>Platysporina</taxon>
        <taxon>Myxobolidae</taxon>
        <taxon>Thelohanellus</taxon>
    </lineage>
</organism>
<accession>A0A0C2MB49</accession>
<dbReference type="AlphaFoldDB" id="A0A0C2MB49"/>
<comment type="caution">
    <text evidence="2">The sequence shown here is derived from an EMBL/GenBank/DDBJ whole genome shotgun (WGS) entry which is preliminary data.</text>
</comment>
<dbReference type="InterPro" id="IPR000719">
    <property type="entry name" value="Prot_kinase_dom"/>
</dbReference>
<dbReference type="PANTHER" id="PTHR48015:SF16">
    <property type="entry name" value="SERINE_THREONINE-PROTEIN KINASE SULU"/>
    <property type="match status" value="1"/>
</dbReference>
<reference evidence="2 3" key="1">
    <citation type="journal article" date="2014" name="Genome Biol. Evol.">
        <title>The genome of the myxosporean Thelohanellus kitauei shows adaptations to nutrient acquisition within its fish host.</title>
        <authorList>
            <person name="Yang Y."/>
            <person name="Xiong J."/>
            <person name="Zhou Z."/>
            <person name="Huo F."/>
            <person name="Miao W."/>
            <person name="Ran C."/>
            <person name="Liu Y."/>
            <person name="Zhang J."/>
            <person name="Feng J."/>
            <person name="Wang M."/>
            <person name="Wang M."/>
            <person name="Wang L."/>
            <person name="Yao B."/>
        </authorList>
    </citation>
    <scope>NUCLEOTIDE SEQUENCE [LARGE SCALE GENOMIC DNA]</scope>
    <source>
        <strain evidence="2">Wuqing</strain>
    </source>
</reference>
<dbReference type="SMART" id="SM00220">
    <property type="entry name" value="S_TKc"/>
    <property type="match status" value="1"/>
</dbReference>
<dbReference type="Pfam" id="PF00069">
    <property type="entry name" value="Pkinase"/>
    <property type="match status" value="1"/>
</dbReference>
<name>A0A0C2MB49_THEKT</name>
<dbReference type="GO" id="GO:0004672">
    <property type="term" value="F:protein kinase activity"/>
    <property type="evidence" value="ECO:0007669"/>
    <property type="project" value="InterPro"/>
</dbReference>
<feature type="domain" description="Protein kinase" evidence="1">
    <location>
        <begin position="1"/>
        <end position="211"/>
    </location>
</feature>
<dbReference type="GO" id="GO:0035556">
    <property type="term" value="P:intracellular signal transduction"/>
    <property type="evidence" value="ECO:0007669"/>
    <property type="project" value="TreeGrafter"/>
</dbReference>
<evidence type="ECO:0000313" key="2">
    <source>
        <dbReference type="EMBL" id="KII64201.1"/>
    </source>
</evidence>
<keyword evidence="2" id="KW-0808">Transferase</keyword>
<dbReference type="InterPro" id="IPR050285">
    <property type="entry name" value="STE20_Ser/Thr_kinase"/>
</dbReference>
<evidence type="ECO:0000259" key="1">
    <source>
        <dbReference type="PROSITE" id="PS50011"/>
    </source>
</evidence>
<evidence type="ECO:0000313" key="3">
    <source>
        <dbReference type="Proteomes" id="UP000031668"/>
    </source>
</evidence>
<dbReference type="InterPro" id="IPR011009">
    <property type="entry name" value="Kinase-like_dom_sf"/>
</dbReference>
<sequence>MDDTKYQETMYEFGILRLINHDSIERFNQTVLVQTKLFCLSSLDESYSIDYLLKNYHSGVNYNAICFCIKKISDALKYLFKSSVVHRCLNSCNVMVNSSLEIKLTGFAFARRIEDPSKVFTKPWAWSLFDFPPHTRDHMLTIAPEILLQVHFSHSQNKNGYDCQSDIFSLGILAAELFMGVNPFDHFHPILAIDKKLRIYNDLKTRQLGII</sequence>